<evidence type="ECO:0000313" key="1">
    <source>
        <dbReference type="EMBL" id="MET3559226.1"/>
    </source>
</evidence>
<evidence type="ECO:0000313" key="2">
    <source>
        <dbReference type="Proteomes" id="UP001549122"/>
    </source>
</evidence>
<accession>A0ABV2FKZ6</accession>
<proteinExistence type="predicted"/>
<protein>
    <submittedName>
        <fullName evidence="1">Uncharacterized beta-barrel protein YwiB (DUF1934 family)</fullName>
    </submittedName>
</protein>
<dbReference type="SUPFAM" id="SSF50814">
    <property type="entry name" value="Lipocalins"/>
    <property type="match status" value="1"/>
</dbReference>
<sequence length="128" mass="15262">MKIRMRNEIQLDHEMEVICQEFDVQVQEKNGQLYLIFQNDEDEKVIIKCDEAELTMTRFSNPKSVMRFIKHQEAILALPTPMGIQHFVTDTKAYELDRTQQVLRLDYDLKPLESDQLFASYEMVICWE</sequence>
<comment type="caution">
    <text evidence="1">The sequence shown here is derived from an EMBL/GenBank/DDBJ whole genome shotgun (WGS) entry which is preliminary data.</text>
</comment>
<dbReference type="RefSeq" id="WP_354366309.1">
    <property type="nucleotide sequence ID" value="NZ_JBEPLO010000041.1"/>
</dbReference>
<keyword evidence="2" id="KW-1185">Reference proteome</keyword>
<dbReference type="EMBL" id="JBEPLO010000041">
    <property type="protein sequence ID" value="MET3559226.1"/>
    <property type="molecule type" value="Genomic_DNA"/>
</dbReference>
<name>A0ABV2FKZ6_9STRE</name>
<dbReference type="InterPro" id="IPR015231">
    <property type="entry name" value="DUF1934"/>
</dbReference>
<dbReference type="Gene3D" id="2.40.128.20">
    <property type="match status" value="1"/>
</dbReference>
<reference evidence="1 2" key="1">
    <citation type="submission" date="2024-06" db="EMBL/GenBank/DDBJ databases">
        <title>Genomic Encyclopedia of Type Strains, Phase IV (KMG-IV): sequencing the most valuable type-strain genomes for metagenomic binning, comparative biology and taxonomic classification.</title>
        <authorList>
            <person name="Goeker M."/>
        </authorList>
    </citation>
    <scope>NUCLEOTIDE SEQUENCE [LARGE SCALE GENOMIC DNA]</scope>
    <source>
        <strain evidence="1 2">DSM 28303</strain>
    </source>
</reference>
<organism evidence="1 2">
    <name type="scientific">Streptococcus rupicaprae</name>
    <dbReference type="NCBI Taxonomy" id="759619"/>
    <lineage>
        <taxon>Bacteria</taxon>
        <taxon>Bacillati</taxon>
        <taxon>Bacillota</taxon>
        <taxon>Bacilli</taxon>
        <taxon>Lactobacillales</taxon>
        <taxon>Streptococcaceae</taxon>
        <taxon>Streptococcus</taxon>
    </lineage>
</organism>
<dbReference type="Pfam" id="PF09148">
    <property type="entry name" value="DUF1934"/>
    <property type="match status" value="1"/>
</dbReference>
<gene>
    <name evidence="1" type="ORF">ABID29_002376</name>
</gene>
<dbReference type="Proteomes" id="UP001549122">
    <property type="component" value="Unassembled WGS sequence"/>
</dbReference>
<dbReference type="InterPro" id="IPR012674">
    <property type="entry name" value="Calycin"/>
</dbReference>